<gene>
    <name evidence="5" type="ORF">SAMN05444586_101623</name>
</gene>
<dbReference type="RefSeq" id="WP_074946591.1">
    <property type="nucleotide sequence ID" value="NZ_FOZU01000016.1"/>
</dbReference>
<dbReference type="InterPro" id="IPR036597">
    <property type="entry name" value="Fido-like_dom_sf"/>
</dbReference>
<dbReference type="PANTHER" id="PTHR13504">
    <property type="entry name" value="FIDO DOMAIN-CONTAINING PROTEIN DDB_G0283145"/>
    <property type="match status" value="1"/>
</dbReference>
<dbReference type="AlphaFoldDB" id="A0A1I6UGY6"/>
<accession>A0A1I6UGY6</accession>
<keyword evidence="2" id="KW-0067">ATP-binding</keyword>
<dbReference type="InterPro" id="IPR003812">
    <property type="entry name" value="Fido"/>
</dbReference>
<dbReference type="Pfam" id="PF02661">
    <property type="entry name" value="Fic"/>
    <property type="match status" value="1"/>
</dbReference>
<dbReference type="PANTHER" id="PTHR13504:SF38">
    <property type="entry name" value="FIDO DOMAIN-CONTAINING PROTEIN"/>
    <property type="match status" value="1"/>
</dbReference>
<reference evidence="6" key="1">
    <citation type="submission" date="2016-10" db="EMBL/GenBank/DDBJ databases">
        <authorList>
            <person name="Varghese N."/>
            <person name="Submissions S."/>
        </authorList>
    </citation>
    <scope>NUCLEOTIDE SEQUENCE [LARGE SCALE GENOMIC DNA]</scope>
    <source>
        <strain evidence="6">ANC 5076</strain>
    </source>
</reference>
<name>A0A1I6UGY6_9GAMM</name>
<dbReference type="Proteomes" id="UP000182827">
    <property type="component" value="Unassembled WGS sequence"/>
</dbReference>
<dbReference type="InterPro" id="IPR040198">
    <property type="entry name" value="Fido_containing"/>
</dbReference>
<organism evidence="5 6">
    <name type="scientific">Acinetobacter bohemicus</name>
    <dbReference type="NCBI Taxonomy" id="1435036"/>
    <lineage>
        <taxon>Bacteria</taxon>
        <taxon>Pseudomonadati</taxon>
        <taxon>Pseudomonadota</taxon>
        <taxon>Gammaproteobacteria</taxon>
        <taxon>Moraxellales</taxon>
        <taxon>Moraxellaceae</taxon>
        <taxon>Acinetobacter</taxon>
    </lineage>
</organism>
<feature type="active site" evidence="1">
    <location>
        <position position="195"/>
    </location>
</feature>
<sequence>MSNSTFSHHDLKLLNPSFDSKLVDILTELEHLRRYRLDDGSTPTYIFNELRDIFHMLESLSSARIEGNHTTLADYVESKIEHQATPNDQIAEITNIEAAMKYVEDVIAPNNQITEHLIRELHAITVNELIREGDKTPGAYRTGPVHISGATHLPPLATEVPFYMQELVAFVNNDDSAKYDLMKVALAHHRFGWIHPFGNGNGRVVRLFTYALLIKYGFNVTTGGGILNPTAVFCNDRNKYYEMLSLADNGDADSLEQWCTYVLEGILSELKKIDQLNEYDWLKKRILLPALQIAIDRQRVTKLEADIIKYGIEQKEFRASDLDHVFTDMSKSQRTYQIRKLNEAKLIQPITPNSRSYYICFLHPSLIRGLIDCLRKEGFISKPLEG</sequence>
<feature type="binding site" evidence="2">
    <location>
        <begin position="240"/>
        <end position="241"/>
    </location>
    <ligand>
        <name>ATP</name>
        <dbReference type="ChEBI" id="CHEBI:30616"/>
    </ligand>
</feature>
<feature type="domain" description="Fido" evidence="4">
    <location>
        <begin position="113"/>
        <end position="264"/>
    </location>
</feature>
<dbReference type="PROSITE" id="PS51459">
    <property type="entry name" value="FIDO"/>
    <property type="match status" value="1"/>
</dbReference>
<proteinExistence type="predicted"/>
<dbReference type="SUPFAM" id="SSF140931">
    <property type="entry name" value="Fic-like"/>
    <property type="match status" value="1"/>
</dbReference>
<dbReference type="Gene3D" id="1.10.3290.10">
    <property type="entry name" value="Fido-like domain"/>
    <property type="match status" value="1"/>
</dbReference>
<evidence type="ECO:0000256" key="1">
    <source>
        <dbReference type="PIRSR" id="PIRSR640198-1"/>
    </source>
</evidence>
<keyword evidence="2" id="KW-0547">Nucleotide-binding</keyword>
<protein>
    <submittedName>
        <fullName evidence="5">Fic family protein</fullName>
    </submittedName>
</protein>
<dbReference type="EMBL" id="FOZU01000016">
    <property type="protein sequence ID" value="SFT00746.1"/>
    <property type="molecule type" value="Genomic_DNA"/>
</dbReference>
<evidence type="ECO:0000313" key="5">
    <source>
        <dbReference type="EMBL" id="SFT00746.1"/>
    </source>
</evidence>
<evidence type="ECO:0000256" key="2">
    <source>
        <dbReference type="PIRSR" id="PIRSR640198-2"/>
    </source>
</evidence>
<evidence type="ECO:0000256" key="3">
    <source>
        <dbReference type="PIRSR" id="PIRSR640198-3"/>
    </source>
</evidence>
<evidence type="ECO:0000259" key="4">
    <source>
        <dbReference type="PROSITE" id="PS51459"/>
    </source>
</evidence>
<feature type="site" description="Important for autoinhibition of adenylyltransferase activity" evidence="3">
    <location>
        <position position="66"/>
    </location>
</feature>
<evidence type="ECO:0000313" key="6">
    <source>
        <dbReference type="Proteomes" id="UP000182827"/>
    </source>
</evidence>
<keyword evidence="6" id="KW-1185">Reference proteome</keyword>
<dbReference type="GO" id="GO:0005524">
    <property type="term" value="F:ATP binding"/>
    <property type="evidence" value="ECO:0007669"/>
    <property type="project" value="UniProtKB-KW"/>
</dbReference>